<dbReference type="InterPro" id="IPR017937">
    <property type="entry name" value="Thioredoxin_CS"/>
</dbReference>
<evidence type="ECO:0000256" key="1">
    <source>
        <dbReference type="ARBA" id="ARBA00023284"/>
    </source>
</evidence>
<dbReference type="SUPFAM" id="SSF52833">
    <property type="entry name" value="Thioredoxin-like"/>
    <property type="match status" value="1"/>
</dbReference>
<dbReference type="AlphaFoldDB" id="A0A5D3YG93"/>
<dbReference type="PANTHER" id="PTHR42852">
    <property type="entry name" value="THIOL:DISULFIDE INTERCHANGE PROTEIN DSBE"/>
    <property type="match status" value="1"/>
</dbReference>
<dbReference type="Pfam" id="PF00578">
    <property type="entry name" value="AhpC-TSA"/>
    <property type="match status" value="1"/>
</dbReference>
<keyword evidence="4" id="KW-1185">Reference proteome</keyword>
<dbReference type="InterPro" id="IPR000866">
    <property type="entry name" value="AhpC/TSA"/>
</dbReference>
<dbReference type="Proteomes" id="UP000324595">
    <property type="component" value="Unassembled WGS sequence"/>
</dbReference>
<dbReference type="PROSITE" id="PS00194">
    <property type="entry name" value="THIOREDOXIN_1"/>
    <property type="match status" value="1"/>
</dbReference>
<proteinExistence type="predicted"/>
<dbReference type="RefSeq" id="WP_148899698.1">
    <property type="nucleotide sequence ID" value="NZ_VNHY01000004.1"/>
</dbReference>
<gene>
    <name evidence="3" type="ORF">LX73_2388</name>
</gene>
<dbReference type="InterPro" id="IPR050553">
    <property type="entry name" value="Thioredoxin_ResA/DsbE_sf"/>
</dbReference>
<feature type="domain" description="Thioredoxin" evidence="2">
    <location>
        <begin position="49"/>
        <end position="188"/>
    </location>
</feature>
<dbReference type="PROSITE" id="PS51257">
    <property type="entry name" value="PROKAR_LIPOPROTEIN"/>
    <property type="match status" value="1"/>
</dbReference>
<dbReference type="InterPro" id="IPR036249">
    <property type="entry name" value="Thioredoxin-like_sf"/>
</dbReference>
<evidence type="ECO:0000259" key="2">
    <source>
        <dbReference type="PROSITE" id="PS51352"/>
    </source>
</evidence>
<sequence length="189" mass="21296">MNPFRFSTHIFSIIPMVLLIIACGTSNERVSGNTQTAEGQATNTQDSSRKQFKKAPDFTLKTMSGDSFTLSDHKGKVVVLNFWATWCGPCRKEIPDFMELYKELKDEGVLFAGISLDEEGWEKVRPYANDMNINYPIMVDDGNVSRKYGPIRAIPTTLIINKKGRVEYVAPGMLTKEKLKPILTKLANR</sequence>
<evidence type="ECO:0000313" key="4">
    <source>
        <dbReference type="Proteomes" id="UP000324595"/>
    </source>
</evidence>
<accession>A0A5D3YG93</accession>
<dbReference type="Gene3D" id="3.40.30.10">
    <property type="entry name" value="Glutaredoxin"/>
    <property type="match status" value="1"/>
</dbReference>
<dbReference type="OrthoDB" id="1098640at2"/>
<keyword evidence="1" id="KW-0676">Redox-active center</keyword>
<comment type="caution">
    <text evidence="3">The sequence shown here is derived from an EMBL/GenBank/DDBJ whole genome shotgun (WGS) entry which is preliminary data.</text>
</comment>
<dbReference type="InterPro" id="IPR013766">
    <property type="entry name" value="Thioredoxin_domain"/>
</dbReference>
<dbReference type="GO" id="GO:0016209">
    <property type="term" value="F:antioxidant activity"/>
    <property type="evidence" value="ECO:0007669"/>
    <property type="project" value="InterPro"/>
</dbReference>
<dbReference type="CDD" id="cd02966">
    <property type="entry name" value="TlpA_like_family"/>
    <property type="match status" value="1"/>
</dbReference>
<dbReference type="GO" id="GO:0016491">
    <property type="term" value="F:oxidoreductase activity"/>
    <property type="evidence" value="ECO:0007669"/>
    <property type="project" value="InterPro"/>
</dbReference>
<evidence type="ECO:0000313" key="3">
    <source>
        <dbReference type="EMBL" id="TYP92138.1"/>
    </source>
</evidence>
<dbReference type="EMBL" id="VNHY01000004">
    <property type="protein sequence ID" value="TYP92138.1"/>
    <property type="molecule type" value="Genomic_DNA"/>
</dbReference>
<organism evidence="3 4">
    <name type="scientific">Fodinibius salinus</name>
    <dbReference type="NCBI Taxonomy" id="860790"/>
    <lineage>
        <taxon>Bacteria</taxon>
        <taxon>Pseudomonadati</taxon>
        <taxon>Balneolota</taxon>
        <taxon>Balneolia</taxon>
        <taxon>Balneolales</taxon>
        <taxon>Balneolaceae</taxon>
        <taxon>Fodinibius</taxon>
    </lineage>
</organism>
<protein>
    <submittedName>
        <fullName evidence="3">Peroxiredoxin</fullName>
    </submittedName>
</protein>
<dbReference type="PANTHER" id="PTHR42852:SF13">
    <property type="entry name" value="PROTEIN DIPZ"/>
    <property type="match status" value="1"/>
</dbReference>
<reference evidence="3 4" key="1">
    <citation type="submission" date="2019-07" db="EMBL/GenBank/DDBJ databases">
        <title>Genomic Encyclopedia of Archaeal and Bacterial Type Strains, Phase II (KMG-II): from individual species to whole genera.</title>
        <authorList>
            <person name="Goeker M."/>
        </authorList>
    </citation>
    <scope>NUCLEOTIDE SEQUENCE [LARGE SCALE GENOMIC DNA]</scope>
    <source>
        <strain evidence="3 4">DSM 21935</strain>
    </source>
</reference>
<name>A0A5D3YG93_9BACT</name>
<dbReference type="PROSITE" id="PS51352">
    <property type="entry name" value="THIOREDOXIN_2"/>
    <property type="match status" value="1"/>
</dbReference>